<dbReference type="Proteomes" id="UP000005007">
    <property type="component" value="Chromosome"/>
</dbReference>
<proteinExistence type="predicted"/>
<dbReference type="KEGG" id="hhq:HPSH169_03185"/>
<name>A0A0E0WDB5_HELPX</name>
<sequence length="40" mass="5024">MKKLYDRMEYHNLGVHLIRVYIISLKEYHFFKRKSKAFGY</sequence>
<gene>
    <name evidence="1" type="ORF">HPSH169_03185</name>
</gene>
<dbReference type="PATRIC" id="fig|1163741.3.peg.635"/>
<dbReference type="HOGENOM" id="CLU_3290732_0_0_7"/>
<dbReference type="AlphaFoldDB" id="A0A0E0WDB5"/>
<evidence type="ECO:0000313" key="2">
    <source>
        <dbReference type="Proteomes" id="UP000005007"/>
    </source>
</evidence>
<organism evidence="1 2">
    <name type="scientific">Helicobacter pylori Shi169</name>
    <dbReference type="NCBI Taxonomy" id="1163741"/>
    <lineage>
        <taxon>Bacteria</taxon>
        <taxon>Pseudomonadati</taxon>
        <taxon>Campylobacterota</taxon>
        <taxon>Epsilonproteobacteria</taxon>
        <taxon>Campylobacterales</taxon>
        <taxon>Helicobacteraceae</taxon>
        <taxon>Helicobacter</taxon>
    </lineage>
</organism>
<evidence type="ECO:0000313" key="1">
    <source>
        <dbReference type="EMBL" id="AFH99335.1"/>
    </source>
</evidence>
<protein>
    <submittedName>
        <fullName evidence="1">Putative lipopolysaccharide biosynthesis protein</fullName>
    </submittedName>
</protein>
<accession>A0A0E0WDB5</accession>
<reference evidence="1 2" key="1">
    <citation type="submission" date="2012-04" db="EMBL/GenBank/DDBJ databases">
        <authorList>
            <person name="Kersulyte D."/>
            <person name="Cabrera L."/>
            <person name="Pacheco R."/>
            <person name="Herrera P."/>
            <person name="Rodriguez C."/>
            <person name="Gilman R.H."/>
            <person name="Berg D.E."/>
        </authorList>
    </citation>
    <scope>NUCLEOTIDE SEQUENCE [LARGE SCALE GENOMIC DNA]</scope>
    <source>
        <strain evidence="1 2">Shi169</strain>
    </source>
</reference>
<dbReference type="EMBL" id="CP003473">
    <property type="protein sequence ID" value="AFH99335.1"/>
    <property type="molecule type" value="Genomic_DNA"/>
</dbReference>